<keyword evidence="5" id="KW-0554">One-carbon metabolism</keyword>
<name>A0ABQ2YNI4_9ACTN</name>
<evidence type="ECO:0000256" key="5">
    <source>
        <dbReference type="ARBA" id="ARBA00022563"/>
    </source>
</evidence>
<dbReference type="Proteomes" id="UP000659223">
    <property type="component" value="Unassembled WGS sequence"/>
</dbReference>
<dbReference type="Pfam" id="PF01227">
    <property type="entry name" value="GTP_cyclohydroI"/>
    <property type="match status" value="1"/>
</dbReference>
<dbReference type="InterPro" id="IPR018234">
    <property type="entry name" value="GTP_CycHdrlase_I_CS"/>
</dbReference>
<reference evidence="10" key="1">
    <citation type="journal article" date="2019" name="Int. J. Syst. Evol. Microbiol.">
        <title>The Global Catalogue of Microorganisms (GCM) 10K type strain sequencing project: providing services to taxonomists for standard genome sequencing and annotation.</title>
        <authorList>
            <consortium name="The Broad Institute Genomics Platform"/>
            <consortium name="The Broad Institute Genome Sequencing Center for Infectious Disease"/>
            <person name="Wu L."/>
            <person name="Ma J."/>
        </authorList>
    </citation>
    <scope>NUCLEOTIDE SEQUENCE [LARGE SCALE GENOMIC DNA]</scope>
    <source>
        <strain evidence="10">JCM 4586</strain>
    </source>
</reference>
<feature type="domain" description="GTP cyclohydrolase I" evidence="8">
    <location>
        <begin position="24"/>
        <end position="194"/>
    </location>
</feature>
<evidence type="ECO:0000256" key="1">
    <source>
        <dbReference type="ARBA" id="ARBA00001052"/>
    </source>
</evidence>
<dbReference type="RefSeq" id="WP_229899455.1">
    <property type="nucleotide sequence ID" value="NZ_BMUT01000007.1"/>
</dbReference>
<dbReference type="InterPro" id="IPR001474">
    <property type="entry name" value="GTP_CycHdrlase_I"/>
</dbReference>
<dbReference type="EMBL" id="BMUT01000007">
    <property type="protein sequence ID" value="GGX88160.1"/>
    <property type="molecule type" value="Genomic_DNA"/>
</dbReference>
<dbReference type="NCBIfam" id="NF006826">
    <property type="entry name" value="PRK09347.1-3"/>
    <property type="match status" value="1"/>
</dbReference>
<comment type="catalytic activity">
    <reaction evidence="1">
        <text>GTP + H2O = 7,8-dihydroneopterin 3'-triphosphate + formate + H(+)</text>
        <dbReference type="Rhea" id="RHEA:17473"/>
        <dbReference type="ChEBI" id="CHEBI:15377"/>
        <dbReference type="ChEBI" id="CHEBI:15378"/>
        <dbReference type="ChEBI" id="CHEBI:15740"/>
        <dbReference type="ChEBI" id="CHEBI:37565"/>
        <dbReference type="ChEBI" id="CHEBI:58462"/>
        <dbReference type="EC" id="3.5.4.16"/>
    </reaction>
</comment>
<dbReference type="InterPro" id="IPR020602">
    <property type="entry name" value="GTP_CycHdrlase_I_dom"/>
</dbReference>
<evidence type="ECO:0000259" key="8">
    <source>
        <dbReference type="Pfam" id="PF01227"/>
    </source>
</evidence>
<sequence>MLNTEMDAELRGIVGETDADPLERLARRLLLEIGEDPTRDGLKDTPARYARWWREFTNYDPGTIETLFETTSSGQMVLVSGIEVWSLCEHHLLPFNCSLTIAYRSAEQLLGLSKFARIAHQHAHKLQVQERLVSDVAHDIMRITGAQDVAVIGQGEHLCMTMRGIRTSARMTSTSFHGAFAEDSPARSELLTFVRGSA</sequence>
<evidence type="ECO:0000313" key="9">
    <source>
        <dbReference type="EMBL" id="GGX88160.1"/>
    </source>
</evidence>
<dbReference type="SUPFAM" id="SSF55620">
    <property type="entry name" value="Tetrahydrobiopterin biosynthesis enzymes-like"/>
    <property type="match status" value="1"/>
</dbReference>
<accession>A0ABQ2YNI4</accession>
<dbReference type="PANTHER" id="PTHR11109">
    <property type="entry name" value="GTP CYCLOHYDROLASE I"/>
    <property type="match status" value="1"/>
</dbReference>
<keyword evidence="6" id="KW-0378">Hydrolase</keyword>
<dbReference type="Gene3D" id="3.30.1130.10">
    <property type="match status" value="1"/>
</dbReference>
<protein>
    <recommendedName>
        <fullName evidence="4">GTP cyclohydrolase 1</fullName>
        <ecNumber evidence="3">3.5.4.16</ecNumber>
    </recommendedName>
    <alternativeName>
        <fullName evidence="7">GTP cyclohydrolase I</fullName>
    </alternativeName>
</protein>
<dbReference type="EC" id="3.5.4.16" evidence="3"/>
<comment type="caution">
    <text evidence="9">The sequence shown here is derived from an EMBL/GenBank/DDBJ whole genome shotgun (WGS) entry which is preliminary data.</text>
</comment>
<comment type="pathway">
    <text evidence="2">Cofactor biosynthesis; 7,8-dihydroneopterin triphosphate biosynthesis; 7,8-dihydroneopterin triphosphate from GTP: step 1/1.</text>
</comment>
<evidence type="ECO:0000256" key="2">
    <source>
        <dbReference type="ARBA" id="ARBA00005080"/>
    </source>
</evidence>
<gene>
    <name evidence="9" type="primary">folE</name>
    <name evidence="9" type="ORF">GCM10010324_37350</name>
</gene>
<organism evidence="9 10">
    <name type="scientific">Streptomyces hiroshimensis</name>
    <dbReference type="NCBI Taxonomy" id="66424"/>
    <lineage>
        <taxon>Bacteria</taxon>
        <taxon>Bacillati</taxon>
        <taxon>Actinomycetota</taxon>
        <taxon>Actinomycetes</taxon>
        <taxon>Kitasatosporales</taxon>
        <taxon>Streptomycetaceae</taxon>
        <taxon>Streptomyces</taxon>
    </lineage>
</organism>
<dbReference type="PANTHER" id="PTHR11109:SF7">
    <property type="entry name" value="GTP CYCLOHYDROLASE 1"/>
    <property type="match status" value="1"/>
</dbReference>
<dbReference type="Gene3D" id="1.10.286.10">
    <property type="match status" value="1"/>
</dbReference>
<keyword evidence="10" id="KW-1185">Reference proteome</keyword>
<proteinExistence type="predicted"/>
<evidence type="ECO:0000256" key="6">
    <source>
        <dbReference type="ARBA" id="ARBA00022801"/>
    </source>
</evidence>
<dbReference type="InterPro" id="IPR043133">
    <property type="entry name" value="GTP-CH-I_C/QueF"/>
</dbReference>
<evidence type="ECO:0000256" key="3">
    <source>
        <dbReference type="ARBA" id="ARBA00012715"/>
    </source>
</evidence>
<dbReference type="PROSITE" id="PS00860">
    <property type="entry name" value="GTP_CYCLOHYDROL_1_2"/>
    <property type="match status" value="1"/>
</dbReference>
<evidence type="ECO:0000313" key="10">
    <source>
        <dbReference type="Proteomes" id="UP000659223"/>
    </source>
</evidence>
<dbReference type="InterPro" id="IPR043134">
    <property type="entry name" value="GTP-CH-I_N"/>
</dbReference>
<evidence type="ECO:0000256" key="7">
    <source>
        <dbReference type="ARBA" id="ARBA00030854"/>
    </source>
</evidence>
<evidence type="ECO:0000256" key="4">
    <source>
        <dbReference type="ARBA" id="ARBA00017272"/>
    </source>
</evidence>